<feature type="transmembrane region" description="Helical" evidence="6">
    <location>
        <begin position="48"/>
        <end position="81"/>
    </location>
</feature>
<evidence type="ECO:0000256" key="5">
    <source>
        <dbReference type="ARBA" id="ARBA00023136"/>
    </source>
</evidence>
<feature type="transmembrane region" description="Helical" evidence="6">
    <location>
        <begin position="330"/>
        <end position="348"/>
    </location>
</feature>
<keyword evidence="5 6" id="KW-0472">Membrane</keyword>
<reference evidence="7 8" key="1">
    <citation type="submission" date="2021-08" db="EMBL/GenBank/DDBJ databases">
        <title>Caldovatus sediminis gen. nov., sp. nov., a moderately thermophilic bacterium isolated from a hot spring.</title>
        <authorList>
            <person name="Hu C.-J."/>
            <person name="Li W.-J."/>
            <person name="Xian W.-D."/>
        </authorList>
    </citation>
    <scope>NUCLEOTIDE SEQUENCE [LARGE SCALE GENOMIC DNA]</scope>
    <source>
        <strain evidence="7 8">SYSU G05006</strain>
    </source>
</reference>
<dbReference type="PANTHER" id="PTHR33529:SF2">
    <property type="entry name" value="LIPOPOLYSACCHARIDE EXPORT SYSTEM PERMEASE PROTEIN LPTG"/>
    <property type="match status" value="1"/>
</dbReference>
<keyword evidence="4 6" id="KW-1133">Transmembrane helix</keyword>
<feature type="transmembrane region" description="Helical" evidence="6">
    <location>
        <begin position="304"/>
        <end position="324"/>
    </location>
</feature>
<name>A0ABS7F654_9PROT</name>
<dbReference type="Pfam" id="PF03739">
    <property type="entry name" value="LptF_LptG"/>
    <property type="match status" value="1"/>
</dbReference>
<evidence type="ECO:0000256" key="3">
    <source>
        <dbReference type="ARBA" id="ARBA00022692"/>
    </source>
</evidence>
<evidence type="ECO:0000256" key="6">
    <source>
        <dbReference type="SAM" id="Phobius"/>
    </source>
</evidence>
<accession>A0ABS7F654</accession>
<dbReference type="Proteomes" id="UP001519924">
    <property type="component" value="Unassembled WGS sequence"/>
</dbReference>
<dbReference type="InterPro" id="IPR030923">
    <property type="entry name" value="LptG"/>
</dbReference>
<evidence type="ECO:0000256" key="4">
    <source>
        <dbReference type="ARBA" id="ARBA00022989"/>
    </source>
</evidence>
<feature type="transmembrane region" description="Helical" evidence="6">
    <location>
        <begin position="15"/>
        <end position="36"/>
    </location>
</feature>
<organism evidence="7 8">
    <name type="scientific">Caldovatus aquaticus</name>
    <dbReference type="NCBI Taxonomy" id="2865671"/>
    <lineage>
        <taxon>Bacteria</taxon>
        <taxon>Pseudomonadati</taxon>
        <taxon>Pseudomonadota</taxon>
        <taxon>Alphaproteobacteria</taxon>
        <taxon>Acetobacterales</taxon>
        <taxon>Roseomonadaceae</taxon>
        <taxon>Caldovatus</taxon>
    </lineage>
</organism>
<comment type="caution">
    <text evidence="7">The sequence shown here is derived from an EMBL/GenBank/DDBJ whole genome shotgun (WGS) entry which is preliminary data.</text>
</comment>
<sequence length="388" mass="40657">MTVAFTLSAYVARRFASMTLAMLGALTLLVALFDLIELQRRAATRPDVAFGLVAEIAGLRLPFVALQILPFAVLLGGTVAFWRLTRSSELIVARAAGVSAWGFLAGPVAVALLLGAVGTMGLSPLSSVLFARAERLDQAYLRSGGGLTALAGGRLWLRQADRELDPRGVAILSGRPVAAPAERGGGAAAAEQRLAAAAGAAFRLADLSAWRLSADDRPLARIEAPSARLEPGRWVLEEAVVFGPDRVPSAPHRLELPTELTPARIEDSFASPDTLGFWSLPAFIAVLEEAGFSAVRHRLHFHSLLALPVLCAVMALVAAGFSMRPARRGGVMRMIAGGVAAGFALFVLDRITGELGEAGTLPVVFAAWAPTAAGLLLALGLLLHLEDG</sequence>
<protein>
    <submittedName>
        <fullName evidence="7">LPS export ABC transporter permease LptG</fullName>
    </submittedName>
</protein>
<gene>
    <name evidence="7" type="primary">lptG</name>
    <name evidence="7" type="ORF">K1J50_15885</name>
</gene>
<dbReference type="InterPro" id="IPR005495">
    <property type="entry name" value="LptG/LptF_permease"/>
</dbReference>
<evidence type="ECO:0000256" key="2">
    <source>
        <dbReference type="ARBA" id="ARBA00022475"/>
    </source>
</evidence>
<evidence type="ECO:0000313" key="8">
    <source>
        <dbReference type="Proteomes" id="UP001519924"/>
    </source>
</evidence>
<dbReference type="EMBL" id="JAHZUY010000062">
    <property type="protein sequence ID" value="MBW8270964.1"/>
    <property type="molecule type" value="Genomic_DNA"/>
</dbReference>
<dbReference type="RefSeq" id="WP_220118745.1">
    <property type="nucleotide sequence ID" value="NZ_JAHZUY010000062.1"/>
</dbReference>
<keyword evidence="2" id="KW-1003">Cell membrane</keyword>
<feature type="transmembrane region" description="Helical" evidence="6">
    <location>
        <begin position="360"/>
        <end position="385"/>
    </location>
</feature>
<keyword evidence="3 6" id="KW-0812">Transmembrane</keyword>
<proteinExistence type="predicted"/>
<evidence type="ECO:0000256" key="1">
    <source>
        <dbReference type="ARBA" id="ARBA00004651"/>
    </source>
</evidence>
<dbReference type="PANTHER" id="PTHR33529">
    <property type="entry name" value="SLR0882 PROTEIN-RELATED"/>
    <property type="match status" value="1"/>
</dbReference>
<feature type="transmembrane region" description="Helical" evidence="6">
    <location>
        <begin position="101"/>
        <end position="122"/>
    </location>
</feature>
<keyword evidence="8" id="KW-1185">Reference proteome</keyword>
<comment type="subcellular location">
    <subcellularLocation>
        <location evidence="1">Cell membrane</location>
        <topology evidence="1">Multi-pass membrane protein</topology>
    </subcellularLocation>
</comment>
<evidence type="ECO:0000313" key="7">
    <source>
        <dbReference type="EMBL" id="MBW8270964.1"/>
    </source>
</evidence>
<dbReference type="NCBIfam" id="TIGR04408">
    <property type="entry name" value="LptG_lptG"/>
    <property type="match status" value="1"/>
</dbReference>